<feature type="region of interest" description="Disordered" evidence="1">
    <location>
        <begin position="101"/>
        <end position="120"/>
    </location>
</feature>
<gene>
    <name evidence="2" type="ORF">MRATA1EN1_LOCUS2762</name>
</gene>
<dbReference type="EMBL" id="OX459947">
    <property type="protein sequence ID" value="CAI9153800.1"/>
    <property type="molecule type" value="Genomic_DNA"/>
</dbReference>
<evidence type="ECO:0000256" key="1">
    <source>
        <dbReference type="SAM" id="MobiDB-lite"/>
    </source>
</evidence>
<feature type="region of interest" description="Disordered" evidence="1">
    <location>
        <begin position="26"/>
        <end position="58"/>
    </location>
</feature>
<evidence type="ECO:0000313" key="3">
    <source>
        <dbReference type="Proteomes" id="UP001176941"/>
    </source>
</evidence>
<name>A0ABN8XYN1_RANTA</name>
<dbReference type="Proteomes" id="UP001176941">
    <property type="component" value="Chromosome 11"/>
</dbReference>
<reference evidence="2" key="1">
    <citation type="submission" date="2023-04" db="EMBL/GenBank/DDBJ databases">
        <authorList>
            <consortium name="ELIXIR-Norway"/>
        </authorList>
    </citation>
    <scope>NUCLEOTIDE SEQUENCE [LARGE SCALE GENOMIC DNA]</scope>
</reference>
<keyword evidence="3" id="KW-1185">Reference proteome</keyword>
<protein>
    <submittedName>
        <fullName evidence="2">Uncharacterized protein</fullName>
    </submittedName>
</protein>
<feature type="region of interest" description="Disordered" evidence="1">
    <location>
        <begin position="185"/>
        <end position="208"/>
    </location>
</feature>
<feature type="compositionally biased region" description="Low complexity" evidence="1">
    <location>
        <begin position="197"/>
        <end position="208"/>
    </location>
</feature>
<proteinExistence type="predicted"/>
<evidence type="ECO:0000313" key="2">
    <source>
        <dbReference type="EMBL" id="CAI9153800.1"/>
    </source>
</evidence>
<sequence>MTSRGTVSQFSSQLLPRGCSLLSQMSRSKLKQQGADAQDGLHSSDGPSRDDRGPEAGGPSCVQRVASWVLLCSCQDLCFLVRPSHVAPGSRGARLLGEQPGALQAQEQKPPAGFRLNSETHSIPPATVCCVKRSRQRLRGGGRGQGLDRVQGGEVPWELSQEPTATAKSRAAVSRGPHLSPAWPALAGCPLPPPGRHPSSPGPLGARW</sequence>
<accession>A0ABN8XYN1</accession>
<organism evidence="2 3">
    <name type="scientific">Rangifer tarandus platyrhynchus</name>
    <name type="common">Svalbard reindeer</name>
    <dbReference type="NCBI Taxonomy" id="3082113"/>
    <lineage>
        <taxon>Eukaryota</taxon>
        <taxon>Metazoa</taxon>
        <taxon>Chordata</taxon>
        <taxon>Craniata</taxon>
        <taxon>Vertebrata</taxon>
        <taxon>Euteleostomi</taxon>
        <taxon>Mammalia</taxon>
        <taxon>Eutheria</taxon>
        <taxon>Laurasiatheria</taxon>
        <taxon>Artiodactyla</taxon>
        <taxon>Ruminantia</taxon>
        <taxon>Pecora</taxon>
        <taxon>Cervidae</taxon>
        <taxon>Odocoileinae</taxon>
        <taxon>Rangifer</taxon>
    </lineage>
</organism>